<dbReference type="Gene3D" id="2.60.200.20">
    <property type="match status" value="1"/>
</dbReference>
<evidence type="ECO:0000313" key="6">
    <source>
        <dbReference type="Proteomes" id="UP000295748"/>
    </source>
</evidence>
<keyword evidence="1" id="KW-0597">Phosphoprotein</keyword>
<feature type="domain" description="FHA" evidence="4">
    <location>
        <begin position="378"/>
        <end position="432"/>
    </location>
</feature>
<feature type="compositionally biased region" description="Pro residues" evidence="2">
    <location>
        <begin position="226"/>
        <end position="241"/>
    </location>
</feature>
<keyword evidence="6" id="KW-1185">Reference proteome</keyword>
<feature type="transmembrane region" description="Helical" evidence="3">
    <location>
        <begin position="92"/>
        <end position="115"/>
    </location>
</feature>
<evidence type="ECO:0000259" key="4">
    <source>
        <dbReference type="PROSITE" id="PS50006"/>
    </source>
</evidence>
<dbReference type="Pfam" id="PF18936">
    <property type="entry name" value="DUF5684"/>
    <property type="match status" value="1"/>
</dbReference>
<feature type="transmembrane region" description="Helical" evidence="3">
    <location>
        <begin position="12"/>
        <end position="33"/>
    </location>
</feature>
<gene>
    <name evidence="5" type="ORF">E4K62_02635</name>
</gene>
<keyword evidence="3" id="KW-0812">Transmembrane</keyword>
<organism evidence="5 6">
    <name type="scientific">Microbacterium wangchenii</name>
    <dbReference type="NCBI Taxonomy" id="2541726"/>
    <lineage>
        <taxon>Bacteria</taxon>
        <taxon>Bacillati</taxon>
        <taxon>Actinomycetota</taxon>
        <taxon>Actinomycetes</taxon>
        <taxon>Micrococcales</taxon>
        <taxon>Microbacteriaceae</taxon>
        <taxon>Microbacterium</taxon>
    </lineage>
</organism>
<dbReference type="Proteomes" id="UP000295748">
    <property type="component" value="Chromosome"/>
</dbReference>
<dbReference type="PROSITE" id="PS50006">
    <property type="entry name" value="FHA_DOMAIN"/>
    <property type="match status" value="1"/>
</dbReference>
<keyword evidence="3" id="KW-1133">Transmembrane helix</keyword>
<dbReference type="SUPFAM" id="SSF49879">
    <property type="entry name" value="SMAD/FHA domain"/>
    <property type="match status" value="1"/>
</dbReference>
<reference evidence="5 6" key="1">
    <citation type="submission" date="2019-03" db="EMBL/GenBank/DDBJ databases">
        <authorList>
            <person name="Dong K."/>
        </authorList>
    </citation>
    <scope>NUCLEOTIDE SEQUENCE [LARGE SCALE GENOMIC DNA]</scope>
    <source>
        <strain evidence="6">dk512</strain>
    </source>
</reference>
<feature type="compositionally biased region" description="Low complexity" evidence="2">
    <location>
        <begin position="187"/>
        <end position="198"/>
    </location>
</feature>
<name>A0ABX5SNJ4_9MICO</name>
<feature type="compositionally biased region" description="Pro residues" evidence="2">
    <location>
        <begin position="269"/>
        <end position="281"/>
    </location>
</feature>
<sequence length="468" mass="48441">MNMDVITIAMGVTSFILFVVLYLWMALALSALFRKAGEEGWKGWVPVLNQAVLLQLGGFSPWLILLILVPGLGALAVYVLFVMAAHRINRSFGYGAGMTVLAALLMLIWASVLGFGSARWIGEPPAHVRRASEPAAPAAPPLVGGWTPSAPPPLPPAAAAPAAASAPAGPAAPAWAPSSPPPPPLPRVSAAAPPARGPLSPELEDSAVDPEDRVPAAAPQPAGSFTPPPVPPASAAPPEPITPISSVPGMRSAPPPAPAPAPVQSVPETPHPAPEPEPWAPAPVTQAQPPVQHDTFGELSEAVSAVSGAPDAGAPRSARSSVSALYAEPGIGDEQFGAGDPAADEEAFDQTVIAKRRRTPWKLVPPSGAPLDISSDVVILGRKPAPDPAYPDAQLVSIPDETRTVSKTHARLELRGETWYVTDLGSTNGVLFATLMGTEVEAQPGQELEAGERFFLGDAEVRLRRTDA</sequence>
<feature type="compositionally biased region" description="Low complexity" evidence="2">
    <location>
        <begin position="282"/>
        <end position="291"/>
    </location>
</feature>
<dbReference type="InterPro" id="IPR043739">
    <property type="entry name" value="DUF5684"/>
</dbReference>
<dbReference type="InterPro" id="IPR000253">
    <property type="entry name" value="FHA_dom"/>
</dbReference>
<dbReference type="InterPro" id="IPR008984">
    <property type="entry name" value="SMAD_FHA_dom_sf"/>
</dbReference>
<proteinExistence type="predicted"/>
<protein>
    <submittedName>
        <fullName evidence="5">FHA domain-containing protein</fullName>
    </submittedName>
</protein>
<dbReference type="Pfam" id="PF00498">
    <property type="entry name" value="FHA"/>
    <property type="match status" value="1"/>
</dbReference>
<evidence type="ECO:0000313" key="5">
    <source>
        <dbReference type="EMBL" id="QBR87691.1"/>
    </source>
</evidence>
<keyword evidence="3" id="KW-0472">Membrane</keyword>
<feature type="compositionally biased region" description="Low complexity" evidence="2">
    <location>
        <begin position="159"/>
        <end position="177"/>
    </location>
</feature>
<feature type="compositionally biased region" description="Pro residues" evidence="2">
    <location>
        <begin position="149"/>
        <end position="158"/>
    </location>
</feature>
<dbReference type="CDD" id="cd00060">
    <property type="entry name" value="FHA"/>
    <property type="match status" value="1"/>
</dbReference>
<dbReference type="EMBL" id="CP038266">
    <property type="protein sequence ID" value="QBR87691.1"/>
    <property type="molecule type" value="Genomic_DNA"/>
</dbReference>
<feature type="region of interest" description="Disordered" evidence="2">
    <location>
        <begin position="137"/>
        <end position="291"/>
    </location>
</feature>
<feature type="transmembrane region" description="Helical" evidence="3">
    <location>
        <begin position="62"/>
        <end position="85"/>
    </location>
</feature>
<accession>A0ABX5SNJ4</accession>
<evidence type="ECO:0000256" key="3">
    <source>
        <dbReference type="SAM" id="Phobius"/>
    </source>
</evidence>
<evidence type="ECO:0000256" key="1">
    <source>
        <dbReference type="ARBA" id="ARBA00022553"/>
    </source>
</evidence>
<evidence type="ECO:0000256" key="2">
    <source>
        <dbReference type="SAM" id="MobiDB-lite"/>
    </source>
</evidence>